<evidence type="ECO:0000313" key="2">
    <source>
        <dbReference type="EMBL" id="ETV89636.1"/>
    </source>
</evidence>
<dbReference type="RefSeq" id="XP_009822036.1">
    <property type="nucleotide sequence ID" value="XM_009823734.1"/>
</dbReference>
<reference evidence="2" key="1">
    <citation type="submission" date="2013-12" db="EMBL/GenBank/DDBJ databases">
        <title>The Genome Sequence of Aphanomyces astaci APO3.</title>
        <authorList>
            <consortium name="The Broad Institute Genomics Platform"/>
            <person name="Russ C."/>
            <person name="Tyler B."/>
            <person name="van West P."/>
            <person name="Dieguez-Uribeondo J."/>
            <person name="Young S.K."/>
            <person name="Zeng Q."/>
            <person name="Gargeya S."/>
            <person name="Fitzgerald M."/>
            <person name="Abouelleil A."/>
            <person name="Alvarado L."/>
            <person name="Chapman S.B."/>
            <person name="Gainer-Dewar J."/>
            <person name="Goldberg J."/>
            <person name="Griggs A."/>
            <person name="Gujja S."/>
            <person name="Hansen M."/>
            <person name="Howarth C."/>
            <person name="Imamovic A."/>
            <person name="Ireland A."/>
            <person name="Larimer J."/>
            <person name="McCowan C."/>
            <person name="Murphy C."/>
            <person name="Pearson M."/>
            <person name="Poon T.W."/>
            <person name="Priest M."/>
            <person name="Roberts A."/>
            <person name="Saif S."/>
            <person name="Shea T."/>
            <person name="Sykes S."/>
            <person name="Wortman J."/>
            <person name="Nusbaum C."/>
            <person name="Birren B."/>
        </authorList>
    </citation>
    <scope>NUCLEOTIDE SEQUENCE [LARGE SCALE GENOMIC DNA]</scope>
    <source>
        <strain evidence="2">APO3</strain>
    </source>
</reference>
<sequence>MFAPRNVMHAMICTTKQLPGCTPTLFSGLVWASQHENATKLNKAAPRDAALVKLTRHDLDGQHATRAMEPKNATVPKRTDNMDNANELFPTLPHDSTRNERKAAASTPVTDTKGVRSMSIGSDDDRNTSHTLRPATSSFWRRCGVFVVLSTIRPAE</sequence>
<organism evidence="2">
    <name type="scientific">Aphanomyces astaci</name>
    <name type="common">Crayfish plague agent</name>
    <dbReference type="NCBI Taxonomy" id="112090"/>
    <lineage>
        <taxon>Eukaryota</taxon>
        <taxon>Sar</taxon>
        <taxon>Stramenopiles</taxon>
        <taxon>Oomycota</taxon>
        <taxon>Saprolegniomycetes</taxon>
        <taxon>Saprolegniales</taxon>
        <taxon>Verrucalvaceae</taxon>
        <taxon>Aphanomyces</taxon>
    </lineage>
</organism>
<gene>
    <name evidence="2" type="ORF">H257_00840</name>
</gene>
<proteinExistence type="predicted"/>
<accession>W4HDI5</accession>
<dbReference type="AlphaFoldDB" id="W4HDI5"/>
<feature type="region of interest" description="Disordered" evidence="1">
    <location>
        <begin position="61"/>
        <end position="131"/>
    </location>
</feature>
<protein>
    <submittedName>
        <fullName evidence="2">Uncharacterized protein</fullName>
    </submittedName>
</protein>
<dbReference type="EMBL" id="KI913114">
    <property type="protein sequence ID" value="ETV89636.1"/>
    <property type="molecule type" value="Genomic_DNA"/>
</dbReference>
<evidence type="ECO:0000256" key="1">
    <source>
        <dbReference type="SAM" id="MobiDB-lite"/>
    </source>
</evidence>
<name>W4HDI5_APHAT</name>
<dbReference type="VEuPathDB" id="FungiDB:H257_00840"/>
<dbReference type="GeneID" id="20802836"/>